<accession>A0ABC8TRV8</accession>
<dbReference type="Gene3D" id="1.10.10.60">
    <property type="entry name" value="Homeodomain-like"/>
    <property type="match status" value="1"/>
</dbReference>
<name>A0ABC8TRV8_9AQUA</name>
<dbReference type="AlphaFoldDB" id="A0ABC8TRV8"/>
<evidence type="ECO:0000256" key="2">
    <source>
        <dbReference type="PROSITE-ProRule" id="PRU00108"/>
    </source>
</evidence>
<dbReference type="GO" id="GO:0005634">
    <property type="term" value="C:nucleus"/>
    <property type="evidence" value="ECO:0007669"/>
    <property type="project" value="UniProtKB-SubCell"/>
</dbReference>
<comment type="caution">
    <text evidence="6">The sequence shown here is derived from an EMBL/GenBank/DDBJ whole genome shotgun (WGS) entry which is preliminary data.</text>
</comment>
<dbReference type="GO" id="GO:0003677">
    <property type="term" value="F:DNA binding"/>
    <property type="evidence" value="ECO:0007669"/>
    <property type="project" value="UniProtKB-UniRule"/>
</dbReference>
<keyword evidence="2 3" id="KW-0238">DNA-binding</keyword>
<feature type="domain" description="Homeobox" evidence="5">
    <location>
        <begin position="22"/>
        <end position="86"/>
    </location>
</feature>
<organism evidence="6 7">
    <name type="scientific">Ilex paraguariensis</name>
    <name type="common">yerba mate</name>
    <dbReference type="NCBI Taxonomy" id="185542"/>
    <lineage>
        <taxon>Eukaryota</taxon>
        <taxon>Viridiplantae</taxon>
        <taxon>Streptophyta</taxon>
        <taxon>Embryophyta</taxon>
        <taxon>Tracheophyta</taxon>
        <taxon>Spermatophyta</taxon>
        <taxon>Magnoliopsida</taxon>
        <taxon>eudicotyledons</taxon>
        <taxon>Gunneridae</taxon>
        <taxon>Pentapetalae</taxon>
        <taxon>asterids</taxon>
        <taxon>campanulids</taxon>
        <taxon>Aquifoliales</taxon>
        <taxon>Aquifoliaceae</taxon>
        <taxon>Ilex</taxon>
    </lineage>
</organism>
<gene>
    <name evidence="6" type="ORF">ILEXP_LOCUS39059</name>
</gene>
<proteinExistence type="predicted"/>
<keyword evidence="7" id="KW-1185">Reference proteome</keyword>
<dbReference type="EMBL" id="CAUOFW020005325">
    <property type="protein sequence ID" value="CAK9169604.1"/>
    <property type="molecule type" value="Genomic_DNA"/>
</dbReference>
<evidence type="ECO:0000256" key="1">
    <source>
        <dbReference type="ARBA" id="ARBA00004123"/>
    </source>
</evidence>
<dbReference type="InterPro" id="IPR044830">
    <property type="entry name" value="HD-Zip_III"/>
</dbReference>
<dbReference type="PANTHER" id="PTHR45950">
    <property type="entry name" value="HOMEOBOX-LEUCINE ZIPPER PROTEIN ATHB-14"/>
    <property type="match status" value="1"/>
</dbReference>
<dbReference type="Pfam" id="PF00046">
    <property type="entry name" value="Homeodomain"/>
    <property type="match status" value="1"/>
</dbReference>
<evidence type="ECO:0000313" key="7">
    <source>
        <dbReference type="Proteomes" id="UP001642360"/>
    </source>
</evidence>
<dbReference type="PROSITE" id="PS50071">
    <property type="entry name" value="HOMEOBOX_2"/>
    <property type="match status" value="1"/>
</dbReference>
<evidence type="ECO:0000313" key="6">
    <source>
        <dbReference type="EMBL" id="CAK9169604.1"/>
    </source>
</evidence>
<dbReference type="PANTHER" id="PTHR45950:SF7">
    <property type="entry name" value="HOMEOBOX-LEUCINE ZIPPER PROTEIN ATHB-14"/>
    <property type="match status" value="1"/>
</dbReference>
<dbReference type="InterPro" id="IPR009057">
    <property type="entry name" value="Homeodomain-like_sf"/>
</dbReference>
<feature type="DNA-binding region" description="Homeobox" evidence="2">
    <location>
        <begin position="24"/>
        <end position="87"/>
    </location>
</feature>
<protein>
    <recommendedName>
        <fullName evidence="5">Homeobox domain-containing protein</fullName>
    </recommendedName>
</protein>
<keyword evidence="2 3" id="KW-0371">Homeobox</keyword>
<dbReference type="SMART" id="SM00389">
    <property type="entry name" value="HOX"/>
    <property type="match status" value="1"/>
</dbReference>
<comment type="subcellular location">
    <subcellularLocation>
        <location evidence="1 2 3">Nucleus</location>
    </subcellularLocation>
</comment>
<dbReference type="InterPro" id="IPR001356">
    <property type="entry name" value="HD"/>
</dbReference>
<evidence type="ECO:0000259" key="5">
    <source>
        <dbReference type="PROSITE" id="PS50071"/>
    </source>
</evidence>
<dbReference type="CDD" id="cd14686">
    <property type="entry name" value="bZIP"/>
    <property type="match status" value="1"/>
</dbReference>
<reference evidence="6 7" key="1">
    <citation type="submission" date="2024-02" db="EMBL/GenBank/DDBJ databases">
        <authorList>
            <person name="Vignale AGUSTIN F."/>
            <person name="Sosa J E."/>
            <person name="Modenutti C."/>
        </authorList>
    </citation>
    <scope>NUCLEOTIDE SEQUENCE [LARGE SCALE GENOMIC DNA]</scope>
</reference>
<feature type="region of interest" description="Disordered" evidence="4">
    <location>
        <begin position="1"/>
        <end position="31"/>
    </location>
</feature>
<dbReference type="CDD" id="cd00086">
    <property type="entry name" value="homeodomain"/>
    <property type="match status" value="1"/>
</dbReference>
<evidence type="ECO:0000256" key="4">
    <source>
        <dbReference type="SAM" id="MobiDB-lite"/>
    </source>
</evidence>
<dbReference type="Proteomes" id="UP001642360">
    <property type="component" value="Unassembled WGS sequence"/>
</dbReference>
<evidence type="ECO:0000256" key="3">
    <source>
        <dbReference type="RuleBase" id="RU000682"/>
    </source>
</evidence>
<dbReference type="SUPFAM" id="SSF46689">
    <property type="entry name" value="Homeodomain-like"/>
    <property type="match status" value="1"/>
</dbReference>
<sequence length="135" mass="15490">MAIAGNSGVGSSRGGNSKRRSHGDGGKHARYTAPQIEVLEKCFGECSKPNNYQRQEMIRANPVLGSVDSKQIKIWFQNRRCRDKQRKENTDLQLVNQKLIAENKLLMEENGRLRNQVTELVYENKHLRQHLKNVC</sequence>
<keyword evidence="2 3" id="KW-0539">Nucleus</keyword>